<sequence length="498" mass="53596">MTGQAPSSATRSRSWKTAVPSRAAGSPRRPPARSCAASPCPRGICPGTGLARLSYGQARALLDAHTAVGGMPGTGWDLHEYRHSGLTHLGEAGASLPMLMAKSRHKKPENVRRYFHPSAEAIALALYLGYPAVTSATIGEPYVYDSTIPRRRSVRPPPGRGRPRRASTTDTAPATRLADMNSGSWSDYATILAGTERSGGYMGKMHADEAETDADLVRRLLRAQFPRWADLPITRLASGGTVNAIYRLGEDLTVRLPLRPGGAEAIAMEARLLPRLAPLLPLPIPDVVATGAPGEGYTLAWAVHRWIEGRNPVEGDLAEPELVARDLAEFAVAIRKIDLPGGPPAHRGEPLIAEDQGMRAAIEALRRTDEPFDADEITAAWEEALAAPLWTGPACWTHSDLMPSNLLLAGDRVSAIIDFGTVGMGEPATDLIPAWNLLPASARRVYREAVDVDDATWARSRGWALSMAVIQLPYYRTTNPIISANARHVIREILGTSA</sequence>
<feature type="region of interest" description="Disordered" evidence="2">
    <location>
        <begin position="149"/>
        <end position="179"/>
    </location>
</feature>
<dbReference type="InterPro" id="IPR051678">
    <property type="entry name" value="AGP_Transferase"/>
</dbReference>
<feature type="region of interest" description="Disordered" evidence="2">
    <location>
        <begin position="1"/>
        <end position="37"/>
    </location>
</feature>
<dbReference type="GO" id="GO:0016301">
    <property type="term" value="F:kinase activity"/>
    <property type="evidence" value="ECO:0007669"/>
    <property type="project" value="UniProtKB-KW"/>
</dbReference>
<keyword evidence="4" id="KW-0808">Transferase</keyword>
<dbReference type="Gene3D" id="3.30.200.20">
    <property type="entry name" value="Phosphorylase Kinase, domain 1"/>
    <property type="match status" value="1"/>
</dbReference>
<accession>A0A7W7WF31</accession>
<dbReference type="PANTHER" id="PTHR21310">
    <property type="entry name" value="AMINOGLYCOSIDE PHOSPHOTRANSFERASE-RELATED-RELATED"/>
    <property type="match status" value="1"/>
</dbReference>
<dbReference type="InterPro" id="IPR013762">
    <property type="entry name" value="Integrase-like_cat_sf"/>
</dbReference>
<gene>
    <name evidence="4" type="ORF">FHR32_008458</name>
</gene>
<evidence type="ECO:0000259" key="3">
    <source>
        <dbReference type="Pfam" id="PF01636"/>
    </source>
</evidence>
<dbReference type="GO" id="GO:0003677">
    <property type="term" value="F:DNA binding"/>
    <property type="evidence" value="ECO:0007669"/>
    <property type="project" value="InterPro"/>
</dbReference>
<dbReference type="SUPFAM" id="SSF56349">
    <property type="entry name" value="DNA breaking-rejoining enzymes"/>
    <property type="match status" value="1"/>
</dbReference>
<comment type="caution">
    <text evidence="4">The sequence shown here is derived from an EMBL/GenBank/DDBJ whole genome shotgun (WGS) entry which is preliminary data.</text>
</comment>
<keyword evidence="4" id="KW-0418">Kinase</keyword>
<evidence type="ECO:0000256" key="2">
    <source>
        <dbReference type="SAM" id="MobiDB-lite"/>
    </source>
</evidence>
<dbReference type="Gene3D" id="3.90.1200.10">
    <property type="match status" value="1"/>
</dbReference>
<dbReference type="PANTHER" id="PTHR21310:SF42">
    <property type="entry name" value="BIFUNCTIONAL AAC_APH"/>
    <property type="match status" value="1"/>
</dbReference>
<dbReference type="Gene3D" id="1.10.443.10">
    <property type="entry name" value="Intergrase catalytic core"/>
    <property type="match status" value="1"/>
</dbReference>
<protein>
    <submittedName>
        <fullName evidence="4">Aminoglycoside phosphotransferase (APT) family kinase protein</fullName>
    </submittedName>
</protein>
<feature type="compositionally biased region" description="Polar residues" evidence="2">
    <location>
        <begin position="1"/>
        <end position="12"/>
    </location>
</feature>
<feature type="domain" description="Aminoglycoside phosphotransferase" evidence="3">
    <location>
        <begin position="236"/>
        <end position="463"/>
    </location>
</feature>
<name>A0A7W7WF31_9ACTN</name>
<dbReference type="InterPro" id="IPR002575">
    <property type="entry name" value="Aminoglycoside_PTrfase"/>
</dbReference>
<keyword evidence="1" id="KW-0233">DNA recombination</keyword>
<dbReference type="SUPFAM" id="SSF56112">
    <property type="entry name" value="Protein kinase-like (PK-like)"/>
    <property type="match status" value="1"/>
</dbReference>
<keyword evidence="5" id="KW-1185">Reference proteome</keyword>
<dbReference type="CDD" id="cd05155">
    <property type="entry name" value="APH_ChoK_like_1"/>
    <property type="match status" value="1"/>
</dbReference>
<dbReference type="EMBL" id="JACHJU010000007">
    <property type="protein sequence ID" value="MBB4944055.1"/>
    <property type="molecule type" value="Genomic_DNA"/>
</dbReference>
<dbReference type="InterPro" id="IPR011010">
    <property type="entry name" value="DNA_brk_join_enz"/>
</dbReference>
<reference evidence="4 5" key="1">
    <citation type="submission" date="2020-08" db="EMBL/GenBank/DDBJ databases">
        <title>Sequencing the genomes of 1000 actinobacteria strains.</title>
        <authorList>
            <person name="Klenk H.-P."/>
        </authorList>
    </citation>
    <scope>NUCLEOTIDE SEQUENCE [LARGE SCALE GENOMIC DNA]</scope>
    <source>
        <strain evidence="4 5">DSM 43023</strain>
    </source>
</reference>
<dbReference type="Pfam" id="PF01636">
    <property type="entry name" value="APH"/>
    <property type="match status" value="1"/>
</dbReference>
<proteinExistence type="predicted"/>
<dbReference type="GO" id="GO:0015074">
    <property type="term" value="P:DNA integration"/>
    <property type="evidence" value="ECO:0007669"/>
    <property type="project" value="InterPro"/>
</dbReference>
<dbReference type="RefSeq" id="WP_312882932.1">
    <property type="nucleotide sequence ID" value="NZ_JACHJU010000007.1"/>
</dbReference>
<evidence type="ECO:0000313" key="4">
    <source>
        <dbReference type="EMBL" id="MBB4944055.1"/>
    </source>
</evidence>
<dbReference type="Proteomes" id="UP000534286">
    <property type="component" value="Unassembled WGS sequence"/>
</dbReference>
<feature type="compositionally biased region" description="Low complexity" evidence="2">
    <location>
        <begin position="20"/>
        <end position="37"/>
    </location>
</feature>
<organism evidence="4 5">
    <name type="scientific">Streptosporangium album</name>
    <dbReference type="NCBI Taxonomy" id="47479"/>
    <lineage>
        <taxon>Bacteria</taxon>
        <taxon>Bacillati</taxon>
        <taxon>Actinomycetota</taxon>
        <taxon>Actinomycetes</taxon>
        <taxon>Streptosporangiales</taxon>
        <taxon>Streptosporangiaceae</taxon>
        <taxon>Streptosporangium</taxon>
    </lineage>
</organism>
<dbReference type="AlphaFoldDB" id="A0A7W7WF31"/>
<dbReference type="GO" id="GO:0006310">
    <property type="term" value="P:DNA recombination"/>
    <property type="evidence" value="ECO:0007669"/>
    <property type="project" value="UniProtKB-KW"/>
</dbReference>
<evidence type="ECO:0000256" key="1">
    <source>
        <dbReference type="ARBA" id="ARBA00023172"/>
    </source>
</evidence>
<dbReference type="InterPro" id="IPR011009">
    <property type="entry name" value="Kinase-like_dom_sf"/>
</dbReference>
<evidence type="ECO:0000313" key="5">
    <source>
        <dbReference type="Proteomes" id="UP000534286"/>
    </source>
</evidence>